<protein>
    <submittedName>
        <fullName evidence="3">Uncharacterized protein</fullName>
    </submittedName>
</protein>
<keyword evidence="5" id="KW-1185">Reference proteome</keyword>
<evidence type="ECO:0000313" key="5">
    <source>
        <dbReference type="Proteomes" id="UP000631312"/>
    </source>
</evidence>
<proteinExistence type="predicted"/>
<dbReference type="RefSeq" id="WP_188125622.1">
    <property type="nucleotide sequence ID" value="NZ_BOMP01000116.1"/>
</dbReference>
<reference evidence="3 4" key="1">
    <citation type="submission" date="2020-08" db="EMBL/GenBank/DDBJ databases">
        <title>Sequencing the genomes of 1000 actinobacteria strains.</title>
        <authorList>
            <person name="Klenk H.-P."/>
        </authorList>
    </citation>
    <scope>NUCLEOTIDE SEQUENCE [LARGE SCALE GENOMIC DNA]</scope>
    <source>
        <strain evidence="3 4">DSM 43150</strain>
    </source>
</reference>
<sequence>MTQMTFPMTFPATHRPAAAPAPASRWRLLGAEFATALVVNLGARPETDQTRSRYADRGTLVAPARPGAERFT</sequence>
<organism evidence="3 4">
    <name type="scientific">Actinoplanes lobatus</name>
    <dbReference type="NCBI Taxonomy" id="113568"/>
    <lineage>
        <taxon>Bacteria</taxon>
        <taxon>Bacillati</taxon>
        <taxon>Actinomycetota</taxon>
        <taxon>Actinomycetes</taxon>
        <taxon>Micromonosporales</taxon>
        <taxon>Micromonosporaceae</taxon>
        <taxon>Actinoplanes</taxon>
    </lineage>
</organism>
<evidence type="ECO:0000313" key="4">
    <source>
        <dbReference type="Proteomes" id="UP000590511"/>
    </source>
</evidence>
<dbReference type="Proteomes" id="UP000590511">
    <property type="component" value="Unassembled WGS sequence"/>
</dbReference>
<evidence type="ECO:0000313" key="3">
    <source>
        <dbReference type="EMBL" id="MBB4753994.1"/>
    </source>
</evidence>
<evidence type="ECO:0000256" key="1">
    <source>
        <dbReference type="SAM" id="MobiDB-lite"/>
    </source>
</evidence>
<feature type="region of interest" description="Disordered" evidence="1">
    <location>
        <begin position="1"/>
        <end position="21"/>
    </location>
</feature>
<dbReference type="Proteomes" id="UP000631312">
    <property type="component" value="Unassembled WGS sequence"/>
</dbReference>
<accession>A0A7W7MKS3</accession>
<dbReference type="EMBL" id="BOMP01000116">
    <property type="protein sequence ID" value="GIE44042.1"/>
    <property type="molecule type" value="Genomic_DNA"/>
</dbReference>
<evidence type="ECO:0000313" key="2">
    <source>
        <dbReference type="EMBL" id="GIE44042.1"/>
    </source>
</evidence>
<dbReference type="AlphaFoldDB" id="A0A7W7MKS3"/>
<comment type="caution">
    <text evidence="3">The sequence shown here is derived from an EMBL/GenBank/DDBJ whole genome shotgun (WGS) entry which is preliminary data.</text>
</comment>
<feature type="compositionally biased region" description="Basic and acidic residues" evidence="1">
    <location>
        <begin position="47"/>
        <end position="56"/>
    </location>
</feature>
<dbReference type="EMBL" id="JACHNC010000001">
    <property type="protein sequence ID" value="MBB4753994.1"/>
    <property type="molecule type" value="Genomic_DNA"/>
</dbReference>
<feature type="region of interest" description="Disordered" evidence="1">
    <location>
        <begin position="47"/>
        <end position="72"/>
    </location>
</feature>
<name>A0A7W7MKS3_9ACTN</name>
<reference evidence="2 5" key="2">
    <citation type="submission" date="2021-01" db="EMBL/GenBank/DDBJ databases">
        <title>Whole genome shotgun sequence of Actinoplanes lobatus NBRC 12513.</title>
        <authorList>
            <person name="Komaki H."/>
            <person name="Tamura T."/>
        </authorList>
    </citation>
    <scope>NUCLEOTIDE SEQUENCE [LARGE SCALE GENOMIC DNA]</scope>
    <source>
        <strain evidence="2 5">NBRC 12513</strain>
    </source>
</reference>
<gene>
    <name evidence="2" type="ORF">Alo02nite_69400</name>
    <name evidence="3" type="ORF">BJ964_008155</name>
</gene>